<feature type="transmembrane region" description="Helical" evidence="5">
    <location>
        <begin position="183"/>
        <end position="204"/>
    </location>
</feature>
<dbReference type="InterPro" id="IPR008217">
    <property type="entry name" value="Ccc1_fam"/>
</dbReference>
<evidence type="ECO:0000256" key="3">
    <source>
        <dbReference type="ARBA" id="ARBA00022989"/>
    </source>
</evidence>
<keyword evidence="7" id="KW-1185">Reference proteome</keyword>
<keyword evidence="4 5" id="KW-0472">Membrane</keyword>
<dbReference type="Proteomes" id="UP000013893">
    <property type="component" value="Chromosome"/>
</dbReference>
<dbReference type="STRING" id="1332188.L336_0278"/>
<dbReference type="Pfam" id="PF01988">
    <property type="entry name" value="VIT1"/>
    <property type="match status" value="1"/>
</dbReference>
<organism evidence="6 7">
    <name type="scientific">Candidatus Saccharimonas aalborgensis</name>
    <dbReference type="NCBI Taxonomy" id="1332188"/>
    <lineage>
        <taxon>Bacteria</taxon>
        <taxon>Candidatus Saccharimonadota</taxon>
        <taxon>Candidatus Saccharimonadia</taxon>
        <taxon>Candidatus Saccharimonadales</taxon>
        <taxon>Candidatus Saccharimonadaceae</taxon>
        <taxon>Candidatus Saccharimonas</taxon>
    </lineage>
</organism>
<dbReference type="HOGENOM" id="CLU_038957_3_0_0"/>
<protein>
    <submittedName>
        <fullName evidence="6">Putative nodulin 21-related protein</fullName>
    </submittedName>
</protein>
<reference evidence="6 7" key="1">
    <citation type="journal article" date="2013" name="Nat. Biotechnol.">
        <title>Genome sequences of rare, uncultured bacteria obtained by differential coverage binning of multiple metagenomes.</title>
        <authorList>
            <person name="Albertsen M."/>
            <person name="Hugenholtz P."/>
            <person name="Skarshewski A."/>
            <person name="Nielsen K.L."/>
            <person name="Tyson G.W."/>
            <person name="Nielsen P.H."/>
        </authorList>
    </citation>
    <scope>NUCLEOTIDE SEQUENCE [LARGE SCALE GENOMIC DNA]</scope>
    <source>
        <strain evidence="6">TM71</strain>
    </source>
</reference>
<dbReference type="GO" id="GO:0005384">
    <property type="term" value="F:manganese ion transmembrane transporter activity"/>
    <property type="evidence" value="ECO:0007669"/>
    <property type="project" value="InterPro"/>
</dbReference>
<dbReference type="GO" id="GO:0012505">
    <property type="term" value="C:endomembrane system"/>
    <property type="evidence" value="ECO:0007669"/>
    <property type="project" value="UniProtKB-SubCell"/>
</dbReference>
<dbReference type="RefSeq" id="WP_015641437.1">
    <property type="nucleotide sequence ID" value="NC_021219.1"/>
</dbReference>
<dbReference type="CDD" id="cd02432">
    <property type="entry name" value="Nodulin-21_like_1"/>
    <property type="match status" value="1"/>
</dbReference>
<dbReference type="PATRIC" id="fig|1332188.3.peg.274"/>
<evidence type="ECO:0000256" key="5">
    <source>
        <dbReference type="SAM" id="Phobius"/>
    </source>
</evidence>
<dbReference type="PANTHER" id="PTHR31851">
    <property type="entry name" value="FE(2+)/MN(2+) TRANSPORTER PCL1"/>
    <property type="match status" value="1"/>
</dbReference>
<dbReference type="KEGG" id="saal:L336_0278"/>
<evidence type="ECO:0000256" key="2">
    <source>
        <dbReference type="ARBA" id="ARBA00022692"/>
    </source>
</evidence>
<dbReference type="OrthoDB" id="9789677at2"/>
<comment type="subcellular location">
    <subcellularLocation>
        <location evidence="1">Endomembrane system</location>
        <topology evidence="1">Multi-pass membrane protein</topology>
    </subcellularLocation>
</comment>
<keyword evidence="2 5" id="KW-0812">Transmembrane</keyword>
<name>R4PW60_9BACT</name>
<evidence type="ECO:0000313" key="6">
    <source>
        <dbReference type="EMBL" id="AGL61987.1"/>
    </source>
</evidence>
<evidence type="ECO:0000256" key="4">
    <source>
        <dbReference type="ARBA" id="ARBA00023136"/>
    </source>
</evidence>
<accession>R4PW60</accession>
<evidence type="ECO:0000256" key="1">
    <source>
        <dbReference type="ARBA" id="ARBA00004127"/>
    </source>
</evidence>
<keyword evidence="3 5" id="KW-1133">Transmembrane helix</keyword>
<feature type="transmembrane region" description="Helical" evidence="5">
    <location>
        <begin position="26"/>
        <end position="49"/>
    </location>
</feature>
<gene>
    <name evidence="6" type="ORF">L336_0278</name>
</gene>
<feature type="transmembrane region" description="Helical" evidence="5">
    <location>
        <begin position="55"/>
        <end position="76"/>
    </location>
</feature>
<sequence>MAEYDNTKYDLPSDMANNGKLNKLRAAVLGANDGIVSISSLVMGVAGATSDSRSILIAGLAALIAGALSMAVGEYVSVSSQSDAEKAYIELEKADLKDNPEDELDELAREYQKLGLSKQTSHRVAAELTEKNALKAHLHVHFNLDPEDINSPMHAAIASLLAFTAGGLVPFLTIVLFPVHMRVLATIVAVLLCLIGVGYISAVAGNASKLRAIMRVVVGGLLAMLITYGIGTLFGTQAG</sequence>
<proteinExistence type="predicted"/>
<feature type="transmembrane region" description="Helical" evidence="5">
    <location>
        <begin position="216"/>
        <end position="236"/>
    </location>
</feature>
<dbReference type="AlphaFoldDB" id="R4PW60"/>
<dbReference type="EMBL" id="CP005957">
    <property type="protein sequence ID" value="AGL61987.1"/>
    <property type="molecule type" value="Genomic_DNA"/>
</dbReference>
<feature type="transmembrane region" description="Helical" evidence="5">
    <location>
        <begin position="155"/>
        <end position="177"/>
    </location>
</feature>
<evidence type="ECO:0000313" key="7">
    <source>
        <dbReference type="Proteomes" id="UP000013893"/>
    </source>
</evidence>
<dbReference type="GO" id="GO:0030026">
    <property type="term" value="P:intracellular manganese ion homeostasis"/>
    <property type="evidence" value="ECO:0007669"/>
    <property type="project" value="InterPro"/>
</dbReference>